<dbReference type="SUPFAM" id="SSF55486">
    <property type="entry name" value="Metalloproteases ('zincins'), catalytic domain"/>
    <property type="match status" value="1"/>
</dbReference>
<sequence>MIFCIAFFNGLHLKAQFYKTKHYIPNATSDHQVDLGILYNPQPYLITNTPTTYHGNQNVYAIAYLPFIETEYNPAKPVQLFGSYYTTGIALASPRDPAKALYAPVHVVNNIPKSDLFYPFASTIPSNANLVNFKGPFNKLKHLNEPSAGFVNPVPSEYGITALETAQKFTKFSHEVLTDQNGVGWNGFDKDGLVPISIVVNTSVDVSYYKPSKAVIMLHKNGLGNMSVTREVIGHEITHGMIFHSGNYNQNLATESRRQLNEGFANVLGLAFSDWLESPNFESPHWNMYWETANATPFPFDDPKSIGFPNTYKGDLYKENWQLAGYDEHDNGSVLHYVVAMLNQGRAGHVDDKDSNPAYTVLPLIPGNKAETYKLVLRVFLKAFTEKLTEKAEYPDLRMASLAAIEDLGYPEGSHAYTQLKNAWDAVGVGPTIYNKTCVEAFGETLLNGSTGFVAQQGTKSPDPTSGRVVELVECNQSNPIQTFLGPKPTDYVRDWDKDNIYSEDNNVFKSQVAVSIHKFSQVARDWFKTKLGLNGMTGDGGFVLSNELSDFNEEKAQRTHITEGANRTARFVYPYKMLSACRDEIAFNYCSGVNFYAKFEQVKVMQPSTDWYVIHAGLLDIFTLAIKKDFEKKLQNPGADNIRTLYEDMSDPALLINFENPLADGRPVVYHGQNWNAVSPWKNASILKKFFDLLVQGTDDDGYKNGEPDSPTYFVFKVEQDLIVKVLWAAFKDSPVDCSLYEFRDATLKALHGMGMQYDGKSKEHIAFYDAWAAVLGLPDYASTLKYEPVAGSMAYPWTVKVGAEVEYPLYESQRLFEVSKSPKFNPNEFPVHQFVSNAAPDLATSMVYGLVNLEPGQTYYIHSRLSNAGDPRDGCAVTPDPAFCESLKAKKKWAYPYEFITDKVAMVSNVTPLEGEQIPAWDSPLSWVGVPGARGGALNITDNALTMSSHIFPIESFYDADQTAAVIQASVALSKEKKYTHSIAPYQKLGSEWAVHVLPNGSLLSFTDAEIEAFPYLYGPWTPEVMFETDLPKIVPGAVPANGEHISLLAPPFTLTADKIDRADEYQFEYKEPYHKQAAMPEPAFGFLISNVPAITDLQEIKWAFTPVRKADTLFIPQDEMGATEWRSFVADMSLVPKPVITSNICFNIGDGVTIKWEKVEFATHYHYVLKEHGTGIIIAEATTDQLTTPTIANASNYPAPGKYVFEVSAGYKNSNGQFFFGPKASLAYGVRPPAPTAMVPDANNNVPLGPDNAITFKWQPGADPNLTGNHTFRLFKEVGNGVEGIDGFAPATILGNQITVPGLEFNTNYIWEINNLSTKSSCPSVFNGANFRTEDDPEEFDLGFTVMVEDHKTSTGTDIVGTSLTYKVKVTRPDGTVDFLATDRYSNADSWLQVGFTPGEPILFNGDPNGQLTDQTGDYIIELEILTVCDNCSEPAGKPEITIIGKEYKKKVSESDWTLNEEFFPIPQVQTFPGRVVGTKKTLVFHYELP</sequence>
<accession>A0A9E8NGG2</accession>
<gene>
    <name evidence="6" type="ORF">ON006_11400</name>
</gene>
<proteinExistence type="predicted"/>
<evidence type="ECO:0000259" key="5">
    <source>
        <dbReference type="Pfam" id="PF02868"/>
    </source>
</evidence>
<dbReference type="PANTHER" id="PTHR33794">
    <property type="entry name" value="BACILLOLYSIN"/>
    <property type="match status" value="1"/>
</dbReference>
<dbReference type="Pfam" id="PF02868">
    <property type="entry name" value="Peptidase_M4_C"/>
    <property type="match status" value="1"/>
</dbReference>
<dbReference type="RefSeq" id="WP_244819911.1">
    <property type="nucleotide sequence ID" value="NZ_CP112998.1"/>
</dbReference>
<dbReference type="InterPro" id="IPR050728">
    <property type="entry name" value="Zinc_Metalloprotease_M4"/>
</dbReference>
<dbReference type="Gene3D" id="1.10.390.10">
    <property type="entry name" value="Neutral Protease Domain 2"/>
    <property type="match status" value="1"/>
</dbReference>
<evidence type="ECO:0000256" key="1">
    <source>
        <dbReference type="ARBA" id="ARBA00022670"/>
    </source>
</evidence>
<dbReference type="EMBL" id="CP112998">
    <property type="protein sequence ID" value="WAC14542.1"/>
    <property type="molecule type" value="Genomic_DNA"/>
</dbReference>
<dbReference type="InterPro" id="IPR001570">
    <property type="entry name" value="Peptidase_M4_C_domain"/>
</dbReference>
<evidence type="ECO:0000256" key="4">
    <source>
        <dbReference type="ARBA" id="ARBA00023049"/>
    </source>
</evidence>
<evidence type="ECO:0000256" key="2">
    <source>
        <dbReference type="ARBA" id="ARBA00022801"/>
    </source>
</evidence>
<keyword evidence="1" id="KW-0645">Protease</keyword>
<dbReference type="Proteomes" id="UP001164653">
    <property type="component" value="Chromosome"/>
</dbReference>
<organism evidence="6 7">
    <name type="scientific">Dyadobacter pollutisoli</name>
    <dbReference type="NCBI Taxonomy" id="2910158"/>
    <lineage>
        <taxon>Bacteria</taxon>
        <taxon>Pseudomonadati</taxon>
        <taxon>Bacteroidota</taxon>
        <taxon>Cytophagia</taxon>
        <taxon>Cytophagales</taxon>
        <taxon>Spirosomataceae</taxon>
        <taxon>Dyadobacter</taxon>
    </lineage>
</organism>
<keyword evidence="3" id="KW-0862">Zinc</keyword>
<feature type="domain" description="Peptidase M4 C-terminal" evidence="5">
    <location>
        <begin position="260"/>
        <end position="429"/>
    </location>
</feature>
<dbReference type="KEGG" id="dpf:ON006_11400"/>
<evidence type="ECO:0000313" key="7">
    <source>
        <dbReference type="Proteomes" id="UP001164653"/>
    </source>
</evidence>
<evidence type="ECO:0000256" key="3">
    <source>
        <dbReference type="ARBA" id="ARBA00022833"/>
    </source>
</evidence>
<name>A0A9E8NGG2_9BACT</name>
<keyword evidence="2" id="KW-0378">Hydrolase</keyword>
<dbReference type="GO" id="GO:0006508">
    <property type="term" value="P:proteolysis"/>
    <property type="evidence" value="ECO:0007669"/>
    <property type="project" value="UniProtKB-KW"/>
</dbReference>
<keyword evidence="7" id="KW-1185">Reference proteome</keyword>
<keyword evidence="4" id="KW-0482">Metalloprotease</keyword>
<dbReference type="GO" id="GO:0004222">
    <property type="term" value="F:metalloendopeptidase activity"/>
    <property type="evidence" value="ECO:0007669"/>
    <property type="project" value="InterPro"/>
</dbReference>
<dbReference type="PANTHER" id="PTHR33794:SF1">
    <property type="entry name" value="BACILLOLYSIN"/>
    <property type="match status" value="1"/>
</dbReference>
<evidence type="ECO:0000313" key="6">
    <source>
        <dbReference type="EMBL" id="WAC14542.1"/>
    </source>
</evidence>
<dbReference type="InterPro" id="IPR027268">
    <property type="entry name" value="Peptidase_M4/M1_CTD_sf"/>
</dbReference>
<protein>
    <submittedName>
        <fullName evidence="6">M4 family metallopeptidase</fullName>
    </submittedName>
</protein>
<reference evidence="6" key="1">
    <citation type="submission" date="2022-11" db="EMBL/GenBank/DDBJ databases">
        <title>Dyadobacter pollutisoli sp. nov., isolated from plastic dumped soil.</title>
        <authorList>
            <person name="Kim J.M."/>
            <person name="Kim K.R."/>
            <person name="Lee J.K."/>
            <person name="Hao L."/>
            <person name="Jeon C.O."/>
        </authorList>
    </citation>
    <scope>NUCLEOTIDE SEQUENCE</scope>
    <source>
        <strain evidence="6">U1</strain>
    </source>
</reference>